<evidence type="ECO:0000256" key="6">
    <source>
        <dbReference type="ARBA" id="ARBA00023027"/>
    </source>
</evidence>
<evidence type="ECO:0000256" key="4">
    <source>
        <dbReference type="ARBA" id="ARBA00022840"/>
    </source>
</evidence>
<dbReference type="Proteomes" id="UP000245790">
    <property type="component" value="Unassembled WGS sequence"/>
</dbReference>
<keyword evidence="1 8" id="KW-0808">Transferase</keyword>
<evidence type="ECO:0000256" key="2">
    <source>
        <dbReference type="ARBA" id="ARBA00022741"/>
    </source>
</evidence>
<dbReference type="GO" id="GO:0019674">
    <property type="term" value="P:NAD+ metabolic process"/>
    <property type="evidence" value="ECO:0007669"/>
    <property type="project" value="InterPro"/>
</dbReference>
<keyword evidence="3 8" id="KW-0418">Kinase</keyword>
<dbReference type="PANTHER" id="PTHR20275">
    <property type="entry name" value="NAD KINASE"/>
    <property type="match status" value="1"/>
</dbReference>
<comment type="function">
    <text evidence="8">Involved in the regulation of the intracellular balance of NAD and NADP, and is a key enzyme in the biosynthesis of NADP. Catalyzes specifically the phosphorylation on 2'-hydroxyl of the adenosine moiety of NAD to yield NADP.</text>
</comment>
<comment type="cofactor">
    <cofactor evidence="8">
        <name>a divalent metal cation</name>
        <dbReference type="ChEBI" id="CHEBI:60240"/>
    </cofactor>
</comment>
<keyword evidence="4 8" id="KW-0067">ATP-binding</keyword>
<dbReference type="RefSeq" id="WP_109761747.1">
    <property type="nucleotide sequence ID" value="NZ_QGGU01000002.1"/>
</dbReference>
<dbReference type="GO" id="GO:0046872">
    <property type="term" value="F:metal ion binding"/>
    <property type="evidence" value="ECO:0007669"/>
    <property type="project" value="UniProtKB-UniRule"/>
</dbReference>
<dbReference type="GO" id="GO:0051287">
    <property type="term" value="F:NAD binding"/>
    <property type="evidence" value="ECO:0007669"/>
    <property type="project" value="UniProtKB-ARBA"/>
</dbReference>
<dbReference type="Gene3D" id="3.40.50.10330">
    <property type="entry name" value="Probable inorganic polyphosphate/atp-NAD kinase, domain 1"/>
    <property type="match status" value="1"/>
</dbReference>
<feature type="binding site" evidence="8">
    <location>
        <position position="178"/>
    </location>
    <ligand>
        <name>NAD(+)</name>
        <dbReference type="ChEBI" id="CHEBI:57540"/>
    </ligand>
</feature>
<dbReference type="InterPro" id="IPR017438">
    <property type="entry name" value="ATP-NAD_kinase_N"/>
</dbReference>
<dbReference type="InterPro" id="IPR002504">
    <property type="entry name" value="NADK"/>
</dbReference>
<dbReference type="FunFam" id="2.60.200.30:FF:000009">
    <property type="entry name" value="Poly(P)/ATP NAD kinase"/>
    <property type="match status" value="1"/>
</dbReference>
<keyword evidence="8" id="KW-0963">Cytoplasm</keyword>
<dbReference type="SUPFAM" id="SSF111331">
    <property type="entry name" value="NAD kinase/diacylglycerol kinase-like"/>
    <property type="match status" value="1"/>
</dbReference>
<dbReference type="GO" id="GO:0005524">
    <property type="term" value="F:ATP binding"/>
    <property type="evidence" value="ECO:0007669"/>
    <property type="project" value="UniProtKB-KW"/>
</dbReference>
<dbReference type="InterPro" id="IPR016064">
    <property type="entry name" value="NAD/diacylglycerol_kinase_sf"/>
</dbReference>
<dbReference type="Gene3D" id="2.60.200.30">
    <property type="entry name" value="Probable inorganic polyphosphate/atp-NAD kinase, domain 2"/>
    <property type="match status" value="1"/>
</dbReference>
<dbReference type="PANTHER" id="PTHR20275:SF0">
    <property type="entry name" value="NAD KINASE"/>
    <property type="match status" value="1"/>
</dbReference>
<keyword evidence="5 8" id="KW-0521">NADP</keyword>
<comment type="catalytic activity">
    <reaction evidence="7 8">
        <text>NAD(+) + ATP = ADP + NADP(+) + H(+)</text>
        <dbReference type="Rhea" id="RHEA:18629"/>
        <dbReference type="ChEBI" id="CHEBI:15378"/>
        <dbReference type="ChEBI" id="CHEBI:30616"/>
        <dbReference type="ChEBI" id="CHEBI:57540"/>
        <dbReference type="ChEBI" id="CHEBI:58349"/>
        <dbReference type="ChEBI" id="CHEBI:456216"/>
        <dbReference type="EC" id="2.7.1.23"/>
    </reaction>
</comment>
<dbReference type="EC" id="2.7.1.23" evidence="8"/>
<evidence type="ECO:0000313" key="10">
    <source>
        <dbReference type="Proteomes" id="UP000245790"/>
    </source>
</evidence>
<dbReference type="GO" id="GO:0005737">
    <property type="term" value="C:cytoplasm"/>
    <property type="evidence" value="ECO:0007669"/>
    <property type="project" value="UniProtKB-SubCell"/>
</dbReference>
<organism evidence="9 10">
    <name type="scientific">Pleionea mediterranea</name>
    <dbReference type="NCBI Taxonomy" id="523701"/>
    <lineage>
        <taxon>Bacteria</taxon>
        <taxon>Pseudomonadati</taxon>
        <taxon>Pseudomonadota</taxon>
        <taxon>Gammaproteobacteria</taxon>
        <taxon>Oceanospirillales</taxon>
        <taxon>Pleioneaceae</taxon>
        <taxon>Pleionea</taxon>
    </lineage>
</organism>
<feature type="binding site" evidence="8">
    <location>
        <begin position="76"/>
        <end position="77"/>
    </location>
    <ligand>
        <name>NAD(+)</name>
        <dbReference type="ChEBI" id="CHEBI:57540"/>
    </ligand>
</feature>
<sequence length="295" mass="32596">MNSKARVFQNIGIVGKPQNPQAAESIQTLHDHLVAEGCDIWVQDSLASDFESEVAKFLPRQELGKEVDLMVVVGGDGSMLNAGRTQIQHQVPTVGINRGHLGFLTDVRPTEVVERIHEILHGQYTEEKRFILNAEVIRDDNIIGDSASVNEVVIHPGEISKMLEFELFINNQFVYSQRSDGLIVSTPTGSTAYALSGGGPIISPQVDAMVLVPMFPHTLSSRPIVIDANSVVELVIAQDNRHSPMVSCDGQENMGLAPGDRIRIKKHPLPLRILHPTNHDYYKVLRNKLGWGHKL</sequence>
<keyword evidence="10" id="KW-1185">Reference proteome</keyword>
<keyword evidence="2 8" id="KW-0547">Nucleotide-binding</keyword>
<proteinExistence type="inferred from homology"/>
<dbReference type="Pfam" id="PF20143">
    <property type="entry name" value="NAD_kinase_C"/>
    <property type="match status" value="1"/>
</dbReference>
<feature type="binding site" evidence="8">
    <location>
        <begin position="150"/>
        <end position="151"/>
    </location>
    <ligand>
        <name>NAD(+)</name>
        <dbReference type="ChEBI" id="CHEBI:57540"/>
    </ligand>
</feature>
<dbReference type="InterPro" id="IPR017437">
    <property type="entry name" value="ATP-NAD_kinase_PpnK-typ_C"/>
</dbReference>
<dbReference type="OrthoDB" id="9774737at2"/>
<comment type="caution">
    <text evidence="8">Lacks conserved residue(s) required for the propagation of feature annotation.</text>
</comment>
<dbReference type="GO" id="GO:0006741">
    <property type="term" value="P:NADP+ biosynthetic process"/>
    <property type="evidence" value="ECO:0007669"/>
    <property type="project" value="UniProtKB-UniRule"/>
</dbReference>
<dbReference type="AlphaFoldDB" id="A0A316FZV9"/>
<dbReference type="GO" id="GO:0003951">
    <property type="term" value="F:NAD+ kinase activity"/>
    <property type="evidence" value="ECO:0007669"/>
    <property type="project" value="UniProtKB-UniRule"/>
</dbReference>
<dbReference type="Pfam" id="PF01513">
    <property type="entry name" value="NAD_kinase"/>
    <property type="match status" value="1"/>
</dbReference>
<protein>
    <recommendedName>
        <fullName evidence="8">NAD kinase</fullName>
        <ecNumber evidence="8">2.7.1.23</ecNumber>
    </recommendedName>
    <alternativeName>
        <fullName evidence="8">ATP-dependent NAD kinase</fullName>
    </alternativeName>
</protein>
<evidence type="ECO:0000256" key="1">
    <source>
        <dbReference type="ARBA" id="ARBA00022679"/>
    </source>
</evidence>
<evidence type="ECO:0000256" key="8">
    <source>
        <dbReference type="HAMAP-Rule" id="MF_00361"/>
    </source>
</evidence>
<dbReference type="HAMAP" id="MF_00361">
    <property type="entry name" value="NAD_kinase"/>
    <property type="match status" value="1"/>
</dbReference>
<evidence type="ECO:0000313" key="9">
    <source>
        <dbReference type="EMBL" id="PWK53675.1"/>
    </source>
</evidence>
<dbReference type="EMBL" id="QGGU01000002">
    <property type="protein sequence ID" value="PWK53675.1"/>
    <property type="molecule type" value="Genomic_DNA"/>
</dbReference>
<comment type="caution">
    <text evidence="9">The sequence shown here is derived from an EMBL/GenBank/DDBJ whole genome shotgun (WGS) entry which is preliminary data.</text>
</comment>
<evidence type="ECO:0000256" key="3">
    <source>
        <dbReference type="ARBA" id="ARBA00022777"/>
    </source>
</evidence>
<accession>A0A316FZV9</accession>
<keyword evidence="6 8" id="KW-0520">NAD</keyword>
<feature type="binding site" evidence="8">
    <location>
        <begin position="191"/>
        <end position="196"/>
    </location>
    <ligand>
        <name>NAD(+)</name>
        <dbReference type="ChEBI" id="CHEBI:57540"/>
    </ligand>
</feature>
<name>A0A316FZV9_9GAMM</name>
<feature type="binding site" evidence="8">
    <location>
        <position position="161"/>
    </location>
    <ligand>
        <name>NAD(+)</name>
        <dbReference type="ChEBI" id="CHEBI:57540"/>
    </ligand>
</feature>
<comment type="similarity">
    <text evidence="8">Belongs to the NAD kinase family.</text>
</comment>
<evidence type="ECO:0000256" key="7">
    <source>
        <dbReference type="ARBA" id="ARBA00047925"/>
    </source>
</evidence>
<evidence type="ECO:0000256" key="5">
    <source>
        <dbReference type="ARBA" id="ARBA00022857"/>
    </source>
</evidence>
<feature type="active site" description="Proton acceptor" evidence="8">
    <location>
        <position position="76"/>
    </location>
</feature>
<comment type="subcellular location">
    <subcellularLocation>
        <location evidence="8">Cytoplasm</location>
    </subcellularLocation>
</comment>
<gene>
    <name evidence="8" type="primary">nadK</name>
    <name evidence="9" type="ORF">C8D97_10263</name>
</gene>
<feature type="binding site" evidence="8">
    <location>
        <position position="180"/>
    </location>
    <ligand>
        <name>NAD(+)</name>
        <dbReference type="ChEBI" id="CHEBI:57540"/>
    </ligand>
</feature>
<dbReference type="NCBIfam" id="NF002306">
    <property type="entry name" value="PRK01231.1"/>
    <property type="match status" value="1"/>
</dbReference>
<reference evidence="9 10" key="1">
    <citation type="submission" date="2018-05" db="EMBL/GenBank/DDBJ databases">
        <title>Genomic Encyclopedia of Type Strains, Phase IV (KMG-IV): sequencing the most valuable type-strain genomes for metagenomic binning, comparative biology and taxonomic classification.</title>
        <authorList>
            <person name="Goeker M."/>
        </authorList>
    </citation>
    <scope>NUCLEOTIDE SEQUENCE [LARGE SCALE GENOMIC DNA]</scope>
    <source>
        <strain evidence="9 10">DSM 25350</strain>
    </source>
</reference>
<feature type="binding site" evidence="8">
    <location>
        <position position="251"/>
    </location>
    <ligand>
        <name>NAD(+)</name>
        <dbReference type="ChEBI" id="CHEBI:57540"/>
    </ligand>
</feature>